<evidence type="ECO:0000256" key="7">
    <source>
        <dbReference type="ARBA" id="ARBA00022801"/>
    </source>
</evidence>
<dbReference type="EC" id="3.6.1.55" evidence="11"/>
<dbReference type="GO" id="GO:0044715">
    <property type="term" value="F:8-oxo-dGDP phosphatase activity"/>
    <property type="evidence" value="ECO:0007669"/>
    <property type="project" value="TreeGrafter"/>
</dbReference>
<evidence type="ECO:0000259" key="12">
    <source>
        <dbReference type="PROSITE" id="PS51462"/>
    </source>
</evidence>
<dbReference type="PANTHER" id="PTHR47707">
    <property type="entry name" value="8-OXO-DGTP DIPHOSPHATASE"/>
    <property type="match status" value="1"/>
</dbReference>
<keyword evidence="5" id="KW-0479">Metal-binding</keyword>
<gene>
    <name evidence="13" type="ORF">A2Z22_00905</name>
</gene>
<reference evidence="13 14" key="1">
    <citation type="journal article" date="2016" name="Nat. Commun.">
        <title>Thousands of microbial genomes shed light on interconnected biogeochemical processes in an aquifer system.</title>
        <authorList>
            <person name="Anantharaman K."/>
            <person name="Brown C.T."/>
            <person name="Hug L.A."/>
            <person name="Sharon I."/>
            <person name="Castelle C.J."/>
            <person name="Probst A.J."/>
            <person name="Thomas B.C."/>
            <person name="Singh A."/>
            <person name="Wilkins M.J."/>
            <person name="Karaoz U."/>
            <person name="Brodie E.L."/>
            <person name="Williams K.H."/>
            <person name="Hubbard S.S."/>
            <person name="Banfield J.F."/>
        </authorList>
    </citation>
    <scope>NUCLEOTIDE SEQUENCE [LARGE SCALE GENOMIC DNA]</scope>
</reference>
<comment type="cofactor">
    <cofactor evidence="1">
        <name>Mg(2+)</name>
        <dbReference type="ChEBI" id="CHEBI:18420"/>
    </cofactor>
</comment>
<keyword evidence="9" id="KW-0234">DNA repair</keyword>
<evidence type="ECO:0000256" key="3">
    <source>
        <dbReference type="ARBA" id="ARBA00022457"/>
    </source>
</evidence>
<dbReference type="PROSITE" id="PS51462">
    <property type="entry name" value="NUDIX"/>
    <property type="match status" value="1"/>
</dbReference>
<evidence type="ECO:0000256" key="2">
    <source>
        <dbReference type="ARBA" id="ARBA00005582"/>
    </source>
</evidence>
<proteinExistence type="inferred from homology"/>
<evidence type="ECO:0000256" key="4">
    <source>
        <dbReference type="ARBA" id="ARBA00022705"/>
    </source>
</evidence>
<dbReference type="PANTHER" id="PTHR47707:SF1">
    <property type="entry name" value="NUDIX HYDROLASE FAMILY PROTEIN"/>
    <property type="match status" value="1"/>
</dbReference>
<dbReference type="InterPro" id="IPR000086">
    <property type="entry name" value="NUDIX_hydrolase_dom"/>
</dbReference>
<dbReference type="InterPro" id="IPR015797">
    <property type="entry name" value="NUDIX_hydrolase-like_dom_sf"/>
</dbReference>
<comment type="similarity">
    <text evidence="2">Belongs to the Nudix hydrolase family.</text>
</comment>
<keyword evidence="8" id="KW-0460">Magnesium</keyword>
<name>A0A1F7X8T4_9BACT</name>
<evidence type="ECO:0000256" key="10">
    <source>
        <dbReference type="ARBA" id="ARBA00035861"/>
    </source>
</evidence>
<sequence length="139" mass="16025">MTKTMASTPTFVGAIIKNTKGEILLQKRDSKVPTFKNCWTLFGGQVKVGEKPKTAILRELEEEISLTANSIKKCKIVQINHQENEANQYVFLINTHATINNLILKEGEQTKFIKRKDILNRKFAFNIREVLERYLEQSK</sequence>
<protein>
    <recommendedName>
        <fullName evidence="11">8-oxo-dGTP diphosphatase</fullName>
        <ecNumber evidence="11">3.6.1.55</ecNumber>
    </recommendedName>
</protein>
<dbReference type="EMBL" id="MGFS01000017">
    <property type="protein sequence ID" value="OGM11424.1"/>
    <property type="molecule type" value="Genomic_DNA"/>
</dbReference>
<keyword evidence="6" id="KW-0227">DNA damage</keyword>
<dbReference type="GO" id="GO:0008413">
    <property type="term" value="F:8-oxo-7,8-dihydroguanosine triphosphate pyrophosphatase activity"/>
    <property type="evidence" value="ECO:0007669"/>
    <property type="project" value="TreeGrafter"/>
</dbReference>
<dbReference type="GO" id="GO:0006260">
    <property type="term" value="P:DNA replication"/>
    <property type="evidence" value="ECO:0007669"/>
    <property type="project" value="UniProtKB-KW"/>
</dbReference>
<evidence type="ECO:0000256" key="5">
    <source>
        <dbReference type="ARBA" id="ARBA00022723"/>
    </source>
</evidence>
<dbReference type="Pfam" id="PF00293">
    <property type="entry name" value="NUDIX"/>
    <property type="match status" value="1"/>
</dbReference>
<dbReference type="AlphaFoldDB" id="A0A1F7X8T4"/>
<dbReference type="GO" id="GO:0006281">
    <property type="term" value="P:DNA repair"/>
    <property type="evidence" value="ECO:0007669"/>
    <property type="project" value="UniProtKB-KW"/>
</dbReference>
<evidence type="ECO:0000313" key="13">
    <source>
        <dbReference type="EMBL" id="OGM11424.1"/>
    </source>
</evidence>
<dbReference type="GO" id="GO:0046872">
    <property type="term" value="F:metal ion binding"/>
    <property type="evidence" value="ECO:0007669"/>
    <property type="project" value="UniProtKB-KW"/>
</dbReference>
<keyword evidence="7" id="KW-0378">Hydrolase</keyword>
<comment type="catalytic activity">
    <reaction evidence="10">
        <text>8-oxo-dGTP + H2O = 8-oxo-dGMP + diphosphate + H(+)</text>
        <dbReference type="Rhea" id="RHEA:31575"/>
        <dbReference type="ChEBI" id="CHEBI:15377"/>
        <dbReference type="ChEBI" id="CHEBI:15378"/>
        <dbReference type="ChEBI" id="CHEBI:33019"/>
        <dbReference type="ChEBI" id="CHEBI:63224"/>
        <dbReference type="ChEBI" id="CHEBI:77896"/>
        <dbReference type="EC" id="3.6.1.55"/>
    </reaction>
</comment>
<keyword evidence="4" id="KW-0235">DNA replication</keyword>
<dbReference type="InterPro" id="IPR047127">
    <property type="entry name" value="MutT-like"/>
</dbReference>
<dbReference type="GO" id="GO:0035539">
    <property type="term" value="F:8-oxo-7,8-dihydrodeoxyguanosine triphosphate pyrophosphatase activity"/>
    <property type="evidence" value="ECO:0007669"/>
    <property type="project" value="UniProtKB-EC"/>
</dbReference>
<dbReference type="Gene3D" id="3.90.79.10">
    <property type="entry name" value="Nucleoside Triphosphate Pyrophosphohydrolase"/>
    <property type="match status" value="1"/>
</dbReference>
<evidence type="ECO:0000256" key="8">
    <source>
        <dbReference type="ARBA" id="ARBA00022842"/>
    </source>
</evidence>
<evidence type="ECO:0000256" key="9">
    <source>
        <dbReference type="ARBA" id="ARBA00023204"/>
    </source>
</evidence>
<dbReference type="GO" id="GO:0044716">
    <property type="term" value="F:8-oxo-GDP phosphatase activity"/>
    <property type="evidence" value="ECO:0007669"/>
    <property type="project" value="TreeGrafter"/>
</dbReference>
<dbReference type="Proteomes" id="UP000177053">
    <property type="component" value="Unassembled WGS sequence"/>
</dbReference>
<evidence type="ECO:0000256" key="6">
    <source>
        <dbReference type="ARBA" id="ARBA00022763"/>
    </source>
</evidence>
<dbReference type="SUPFAM" id="SSF55811">
    <property type="entry name" value="Nudix"/>
    <property type="match status" value="1"/>
</dbReference>
<keyword evidence="3" id="KW-0515">Mutator protein</keyword>
<evidence type="ECO:0000256" key="1">
    <source>
        <dbReference type="ARBA" id="ARBA00001946"/>
    </source>
</evidence>
<organism evidence="13 14">
    <name type="scientific">Candidatus Woesebacteria bacterium RBG_16_34_12</name>
    <dbReference type="NCBI Taxonomy" id="1802480"/>
    <lineage>
        <taxon>Bacteria</taxon>
        <taxon>Candidatus Woeseibacteriota</taxon>
    </lineage>
</organism>
<evidence type="ECO:0000256" key="11">
    <source>
        <dbReference type="ARBA" id="ARBA00038905"/>
    </source>
</evidence>
<accession>A0A1F7X8T4</accession>
<evidence type="ECO:0000313" key="14">
    <source>
        <dbReference type="Proteomes" id="UP000177053"/>
    </source>
</evidence>
<feature type="domain" description="Nudix hydrolase" evidence="12">
    <location>
        <begin position="6"/>
        <end position="136"/>
    </location>
</feature>
<comment type="caution">
    <text evidence="13">The sequence shown here is derived from an EMBL/GenBank/DDBJ whole genome shotgun (WGS) entry which is preliminary data.</text>
</comment>